<dbReference type="VEuPathDB" id="FungiDB:FUN_009386"/>
<sequence>MINFVEIHNYPEKPIIEYSETGQSYTYNIIEEGNYSPVAYLKYTKRQNGFQIPDNYEIKTSWGKPKKRHLVRYIIKYVNNNPIYWVCYGNNYQYQIKSEKSYSDAVSLYAKALDPEIKTRHSGLYIFGFQLEILQ</sequence>
<gene>
    <name evidence="1" type="ORF">RhiirA4_551155</name>
</gene>
<protein>
    <submittedName>
        <fullName evidence="1">Uncharacterized protein</fullName>
    </submittedName>
</protein>
<name>A0A2I1HTL6_9GLOM</name>
<dbReference type="Proteomes" id="UP000234323">
    <property type="component" value="Unassembled WGS sequence"/>
</dbReference>
<dbReference type="AlphaFoldDB" id="A0A2I1HTL6"/>
<reference evidence="1 2" key="1">
    <citation type="submission" date="2015-10" db="EMBL/GenBank/DDBJ databases">
        <title>Genome analyses suggest a sexual origin of heterokaryosis in a supposedly ancient asexual fungus.</title>
        <authorList>
            <person name="Ropars J."/>
            <person name="Sedzielewska K."/>
            <person name="Noel J."/>
            <person name="Charron P."/>
            <person name="Farinelli L."/>
            <person name="Marton T."/>
            <person name="Kruger M."/>
            <person name="Pelin A."/>
            <person name="Brachmann A."/>
            <person name="Corradi N."/>
        </authorList>
    </citation>
    <scope>NUCLEOTIDE SEQUENCE [LARGE SCALE GENOMIC DNA]</scope>
    <source>
        <strain evidence="1 2">A4</strain>
    </source>
</reference>
<evidence type="ECO:0000313" key="2">
    <source>
        <dbReference type="Proteomes" id="UP000234323"/>
    </source>
</evidence>
<dbReference type="EMBL" id="LLXI01006609">
    <property type="protein sequence ID" value="PKY62196.1"/>
    <property type="molecule type" value="Genomic_DNA"/>
</dbReference>
<keyword evidence="2" id="KW-1185">Reference proteome</keyword>
<evidence type="ECO:0000313" key="1">
    <source>
        <dbReference type="EMBL" id="PKY62196.1"/>
    </source>
</evidence>
<proteinExistence type="predicted"/>
<accession>A0A2I1HTL6</accession>
<organism evidence="1 2">
    <name type="scientific">Rhizophagus irregularis</name>
    <dbReference type="NCBI Taxonomy" id="588596"/>
    <lineage>
        <taxon>Eukaryota</taxon>
        <taxon>Fungi</taxon>
        <taxon>Fungi incertae sedis</taxon>
        <taxon>Mucoromycota</taxon>
        <taxon>Glomeromycotina</taxon>
        <taxon>Glomeromycetes</taxon>
        <taxon>Glomerales</taxon>
        <taxon>Glomeraceae</taxon>
        <taxon>Rhizophagus</taxon>
    </lineage>
</organism>
<comment type="caution">
    <text evidence="1">The sequence shown here is derived from an EMBL/GenBank/DDBJ whole genome shotgun (WGS) entry which is preliminary data.</text>
</comment>